<dbReference type="AlphaFoldDB" id="A0AAN8IGT0"/>
<keyword evidence="1" id="KW-0472">Membrane</keyword>
<name>A0AAN8IGT0_TRICO</name>
<comment type="caution">
    <text evidence="2">The sequence shown here is derived from an EMBL/GenBank/DDBJ whole genome shotgun (WGS) entry which is preliminary data.</text>
</comment>
<keyword evidence="1" id="KW-0812">Transmembrane</keyword>
<sequence length="117" mass="12831">MFTSYVRALRRLQSHDLLSPRVALSRLALVACSPPSAAFSIAFHIHRRTLDHSLWAVTSLTADSEAARGGHPVYKRRRLALLKIRSACLVCSSGLPLLFFGALHSCGFCLLGTIRLS</sequence>
<evidence type="ECO:0000313" key="2">
    <source>
        <dbReference type="EMBL" id="KAK5973021.1"/>
    </source>
</evidence>
<organism evidence="2 3">
    <name type="scientific">Trichostrongylus colubriformis</name>
    <name type="common">Black scour worm</name>
    <dbReference type="NCBI Taxonomy" id="6319"/>
    <lineage>
        <taxon>Eukaryota</taxon>
        <taxon>Metazoa</taxon>
        <taxon>Ecdysozoa</taxon>
        <taxon>Nematoda</taxon>
        <taxon>Chromadorea</taxon>
        <taxon>Rhabditida</taxon>
        <taxon>Rhabditina</taxon>
        <taxon>Rhabditomorpha</taxon>
        <taxon>Strongyloidea</taxon>
        <taxon>Trichostrongylidae</taxon>
        <taxon>Trichostrongylus</taxon>
    </lineage>
</organism>
<accession>A0AAN8IGT0</accession>
<gene>
    <name evidence="2" type="ORF">GCK32_008377</name>
</gene>
<reference evidence="2 3" key="1">
    <citation type="submission" date="2019-10" db="EMBL/GenBank/DDBJ databases">
        <title>Assembly and Annotation for the nematode Trichostrongylus colubriformis.</title>
        <authorList>
            <person name="Martin J."/>
        </authorList>
    </citation>
    <scope>NUCLEOTIDE SEQUENCE [LARGE SCALE GENOMIC DNA]</scope>
    <source>
        <strain evidence="2">G859</strain>
        <tissue evidence="2">Whole worm</tissue>
    </source>
</reference>
<proteinExistence type="predicted"/>
<feature type="transmembrane region" description="Helical" evidence="1">
    <location>
        <begin position="86"/>
        <end position="114"/>
    </location>
</feature>
<dbReference type="Proteomes" id="UP001331761">
    <property type="component" value="Unassembled WGS sequence"/>
</dbReference>
<keyword evidence="1" id="KW-1133">Transmembrane helix</keyword>
<protein>
    <submittedName>
        <fullName evidence="2">Uncharacterized protein</fullName>
    </submittedName>
</protein>
<keyword evidence="3" id="KW-1185">Reference proteome</keyword>
<evidence type="ECO:0000313" key="3">
    <source>
        <dbReference type="Proteomes" id="UP001331761"/>
    </source>
</evidence>
<evidence type="ECO:0000256" key="1">
    <source>
        <dbReference type="SAM" id="Phobius"/>
    </source>
</evidence>
<dbReference type="EMBL" id="WIXE01015998">
    <property type="protein sequence ID" value="KAK5973021.1"/>
    <property type="molecule type" value="Genomic_DNA"/>
</dbReference>